<dbReference type="HOGENOM" id="CLU_015846_11_4_10"/>
<evidence type="ECO:0000256" key="1">
    <source>
        <dbReference type="ARBA" id="ARBA00001933"/>
    </source>
</evidence>
<dbReference type="InterPro" id="IPR015422">
    <property type="entry name" value="PyrdxlP-dep_Trfase_small"/>
</dbReference>
<evidence type="ECO:0000313" key="5">
    <source>
        <dbReference type="EMBL" id="ABL65970.1"/>
    </source>
</evidence>
<dbReference type="KEGG" id="cph:Cpha266_1956"/>
<dbReference type="AlphaFoldDB" id="A1BHU3"/>
<keyword evidence="2 5" id="KW-0808">Transferase</keyword>
<keyword evidence="3" id="KW-0663">Pyridoxal phosphate</keyword>
<dbReference type="SUPFAM" id="SSF53383">
    <property type="entry name" value="PLP-dependent transferases"/>
    <property type="match status" value="1"/>
</dbReference>
<comment type="cofactor">
    <cofactor evidence="1">
        <name>pyridoxal 5'-phosphate</name>
        <dbReference type="ChEBI" id="CHEBI:597326"/>
    </cofactor>
</comment>
<dbReference type="InterPro" id="IPR004839">
    <property type="entry name" value="Aminotransferase_I/II_large"/>
</dbReference>
<dbReference type="STRING" id="290317.Cpha266_1956"/>
<dbReference type="GO" id="GO:0008483">
    <property type="term" value="F:transaminase activity"/>
    <property type="evidence" value="ECO:0007669"/>
    <property type="project" value="UniProtKB-KW"/>
</dbReference>
<dbReference type="InterPro" id="IPR050087">
    <property type="entry name" value="AON_synthase_class-II"/>
</dbReference>
<dbReference type="RefSeq" id="WP_011745776.1">
    <property type="nucleotide sequence ID" value="NC_008639.1"/>
</dbReference>
<dbReference type="InterPro" id="IPR015421">
    <property type="entry name" value="PyrdxlP-dep_Trfase_major"/>
</dbReference>
<reference evidence="5 6" key="1">
    <citation type="submission" date="2006-12" db="EMBL/GenBank/DDBJ databases">
        <title>Complete sequence of Chlorobium phaeobacteroides DSM 266.</title>
        <authorList>
            <consortium name="US DOE Joint Genome Institute"/>
            <person name="Copeland A."/>
            <person name="Lucas S."/>
            <person name="Lapidus A."/>
            <person name="Barry K."/>
            <person name="Detter J.C."/>
            <person name="Glavina del Rio T."/>
            <person name="Hammon N."/>
            <person name="Israni S."/>
            <person name="Pitluck S."/>
            <person name="Goltsman E."/>
            <person name="Schmutz J."/>
            <person name="Larimer F."/>
            <person name="Land M."/>
            <person name="Hauser L."/>
            <person name="Mikhailova N."/>
            <person name="Li T."/>
            <person name="Overmann J."/>
            <person name="Bryant D.A."/>
            <person name="Richardson P."/>
        </authorList>
    </citation>
    <scope>NUCLEOTIDE SEQUENCE [LARGE SCALE GENOMIC DNA]</scope>
    <source>
        <strain evidence="5 6">DSM 266</strain>
    </source>
</reference>
<dbReference type="GO" id="GO:0030170">
    <property type="term" value="F:pyridoxal phosphate binding"/>
    <property type="evidence" value="ECO:0007669"/>
    <property type="project" value="InterPro"/>
</dbReference>
<proteinExistence type="predicted"/>
<name>A1BHU3_CHLPD</name>
<organism evidence="5 6">
    <name type="scientific">Chlorobium phaeobacteroides (strain DSM 266 / SMG 266 / 2430)</name>
    <dbReference type="NCBI Taxonomy" id="290317"/>
    <lineage>
        <taxon>Bacteria</taxon>
        <taxon>Pseudomonadati</taxon>
        <taxon>Chlorobiota</taxon>
        <taxon>Chlorobiia</taxon>
        <taxon>Chlorobiales</taxon>
        <taxon>Chlorobiaceae</taxon>
        <taxon>Chlorobium/Pelodictyon group</taxon>
        <taxon>Chlorobium</taxon>
    </lineage>
</organism>
<dbReference type="GO" id="GO:0009102">
    <property type="term" value="P:biotin biosynthetic process"/>
    <property type="evidence" value="ECO:0007669"/>
    <property type="project" value="TreeGrafter"/>
</dbReference>
<dbReference type="EMBL" id="CP000492">
    <property type="protein sequence ID" value="ABL65970.1"/>
    <property type="molecule type" value="Genomic_DNA"/>
</dbReference>
<dbReference type="Gene3D" id="3.90.1150.10">
    <property type="entry name" value="Aspartate Aminotransferase, domain 1"/>
    <property type="match status" value="1"/>
</dbReference>
<evidence type="ECO:0000259" key="4">
    <source>
        <dbReference type="Pfam" id="PF00155"/>
    </source>
</evidence>
<dbReference type="GO" id="GO:0008710">
    <property type="term" value="F:8-amino-7-oxononanoate synthase activity"/>
    <property type="evidence" value="ECO:0007669"/>
    <property type="project" value="TreeGrafter"/>
</dbReference>
<feature type="domain" description="Aminotransferase class I/classII large" evidence="4">
    <location>
        <begin position="57"/>
        <end position="388"/>
    </location>
</feature>
<dbReference type="OrthoDB" id="9807157at2"/>
<dbReference type="Pfam" id="PF00155">
    <property type="entry name" value="Aminotran_1_2"/>
    <property type="match status" value="1"/>
</dbReference>
<gene>
    <name evidence="5" type="ordered locus">Cpha266_1956</name>
</gene>
<keyword evidence="6" id="KW-1185">Reference proteome</keyword>
<dbReference type="Gene3D" id="3.40.640.10">
    <property type="entry name" value="Type I PLP-dependent aspartate aminotransferase-like (Major domain)"/>
    <property type="match status" value="1"/>
</dbReference>
<protein>
    <submittedName>
        <fullName evidence="5">Aminotransferase, class I and II</fullName>
    </submittedName>
</protein>
<dbReference type="NCBIfam" id="NF005526">
    <property type="entry name" value="PRK07179.1"/>
    <property type="match status" value="1"/>
</dbReference>
<dbReference type="PANTHER" id="PTHR13693">
    <property type="entry name" value="CLASS II AMINOTRANSFERASE/8-AMINO-7-OXONONANOATE SYNTHASE"/>
    <property type="match status" value="1"/>
</dbReference>
<accession>A1BHU3</accession>
<evidence type="ECO:0000256" key="3">
    <source>
        <dbReference type="ARBA" id="ARBA00022898"/>
    </source>
</evidence>
<keyword evidence="5" id="KW-0032">Aminotransferase</keyword>
<dbReference type="PANTHER" id="PTHR13693:SF100">
    <property type="entry name" value="8-AMINO-7-OXONONANOATE SYNTHASE"/>
    <property type="match status" value="1"/>
</dbReference>
<dbReference type="Proteomes" id="UP000008701">
    <property type="component" value="Chromosome"/>
</dbReference>
<sequence length="411" mass="45413">MSCSLTSAGVDYGQRRSLLHVPDFLEKRLHAFDEAVKFSRTGKPVVVGNKPGQGSIILQSNDYLNVSMHPDISLAQIARLQNTEKELVMSAVFLHEGSDKELFENSMADFTGFESSILCQSGWSANIGLMQAIADQNTPVYIDFFTHMSLWEGIKSSGAPFYSFMHNDVEHLERLVKQHGKGIILVDSLYSTTGDFAPLVDIIDIATRYDCVSVVDESHSLGTHGDHGSGLVASLGLTGRVHFITASLAKAFAGRAGIIFCSKRFSQYFPFIAYPAIFSSTLLPHEIAGLAATLKVIIDGDERRKQLHAHAEYLREGLRGLGYSIASESQIIGLEPGEESNMEILRDALEDRNVYGSVFCAPATPKNRSLMRFSLHSSLEKDDLERVLAVCESIRDDVGMWNWKSTRRKKG</sequence>
<evidence type="ECO:0000313" key="6">
    <source>
        <dbReference type="Proteomes" id="UP000008701"/>
    </source>
</evidence>
<dbReference type="InterPro" id="IPR015424">
    <property type="entry name" value="PyrdxlP-dep_Trfase"/>
</dbReference>
<evidence type="ECO:0000256" key="2">
    <source>
        <dbReference type="ARBA" id="ARBA00022679"/>
    </source>
</evidence>
<dbReference type="eggNOG" id="COG0156">
    <property type="taxonomic scope" value="Bacteria"/>
</dbReference>